<dbReference type="InParanoid" id="A0A6J1WAB4"/>
<comment type="similarity">
    <text evidence="2">Belongs to the peptidase S1 family. CLIP subfamily.</text>
</comment>
<evidence type="ECO:0000313" key="8">
    <source>
        <dbReference type="RefSeq" id="XP_026750049.1"/>
    </source>
</evidence>
<gene>
    <name evidence="8" type="primary">LOC113510735</name>
</gene>
<evidence type="ECO:0000256" key="3">
    <source>
        <dbReference type="RuleBase" id="RU363034"/>
    </source>
</evidence>
<dbReference type="GeneID" id="113510735"/>
<keyword evidence="3" id="KW-0645">Protease</keyword>
<dbReference type="SUPFAM" id="SSF50494">
    <property type="entry name" value="Trypsin-like serine proteases"/>
    <property type="match status" value="1"/>
</dbReference>
<dbReference type="InterPro" id="IPR001314">
    <property type="entry name" value="Peptidase_S1A"/>
</dbReference>
<proteinExistence type="inferred from homology"/>
<evidence type="ECO:0000256" key="5">
    <source>
        <dbReference type="SAM" id="SignalP"/>
    </source>
</evidence>
<dbReference type="PROSITE" id="PS00134">
    <property type="entry name" value="TRYPSIN_HIS"/>
    <property type="match status" value="1"/>
</dbReference>
<evidence type="ECO:0000256" key="2">
    <source>
        <dbReference type="ARBA" id="ARBA00024195"/>
    </source>
</evidence>
<feature type="signal peptide" evidence="5">
    <location>
        <begin position="1"/>
        <end position="20"/>
    </location>
</feature>
<dbReference type="InterPro" id="IPR033116">
    <property type="entry name" value="TRYPSIN_SER"/>
</dbReference>
<reference evidence="8" key="1">
    <citation type="submission" date="2025-08" db="UniProtKB">
        <authorList>
            <consortium name="RefSeq"/>
        </authorList>
    </citation>
    <scope>IDENTIFICATION</scope>
    <source>
        <tissue evidence="8">Whole larvae</tissue>
    </source>
</reference>
<evidence type="ECO:0000259" key="6">
    <source>
        <dbReference type="PROSITE" id="PS50240"/>
    </source>
</evidence>
<feature type="chain" id="PRO_5026679698" evidence="5">
    <location>
        <begin position="21"/>
        <end position="395"/>
    </location>
</feature>
<name>A0A6J1WAB4_GALME</name>
<dbReference type="FunFam" id="2.40.10.10:FF:000002">
    <property type="entry name" value="Transmembrane protease serine"/>
    <property type="match status" value="1"/>
</dbReference>
<evidence type="ECO:0000313" key="7">
    <source>
        <dbReference type="Proteomes" id="UP001652740"/>
    </source>
</evidence>
<evidence type="ECO:0000256" key="4">
    <source>
        <dbReference type="SAM" id="MobiDB-lite"/>
    </source>
</evidence>
<feature type="compositionally biased region" description="Low complexity" evidence="4">
    <location>
        <begin position="57"/>
        <end position="78"/>
    </location>
</feature>
<dbReference type="Pfam" id="PF00089">
    <property type="entry name" value="Trypsin"/>
    <property type="match status" value="1"/>
</dbReference>
<dbReference type="InterPro" id="IPR018114">
    <property type="entry name" value="TRYPSIN_HIS"/>
</dbReference>
<dbReference type="InterPro" id="IPR009003">
    <property type="entry name" value="Peptidase_S1_PA"/>
</dbReference>
<dbReference type="PRINTS" id="PR00722">
    <property type="entry name" value="CHYMOTRYPSIN"/>
</dbReference>
<dbReference type="Proteomes" id="UP001652740">
    <property type="component" value="Unplaced"/>
</dbReference>
<feature type="region of interest" description="Disordered" evidence="4">
    <location>
        <begin position="54"/>
        <end position="84"/>
    </location>
</feature>
<keyword evidence="7" id="KW-1185">Reference proteome</keyword>
<dbReference type="GO" id="GO:0004252">
    <property type="term" value="F:serine-type endopeptidase activity"/>
    <property type="evidence" value="ECO:0007669"/>
    <property type="project" value="InterPro"/>
</dbReference>
<dbReference type="PROSITE" id="PS00135">
    <property type="entry name" value="TRYPSIN_SER"/>
    <property type="match status" value="1"/>
</dbReference>
<dbReference type="Gene3D" id="2.40.10.10">
    <property type="entry name" value="Trypsin-like serine proteases"/>
    <property type="match status" value="1"/>
</dbReference>
<dbReference type="PROSITE" id="PS50240">
    <property type="entry name" value="TRYPSIN_DOM"/>
    <property type="match status" value="1"/>
</dbReference>
<dbReference type="KEGG" id="gmw:113510735"/>
<dbReference type="InterPro" id="IPR001254">
    <property type="entry name" value="Trypsin_dom"/>
</dbReference>
<protein>
    <submittedName>
        <fullName evidence="8">Serine protease snake-like</fullName>
    </submittedName>
</protein>
<dbReference type="PANTHER" id="PTHR24252">
    <property type="entry name" value="ACROSIN-RELATED"/>
    <property type="match status" value="1"/>
</dbReference>
<keyword evidence="3" id="KW-0720">Serine protease</keyword>
<keyword evidence="3" id="KW-0378">Hydrolase</keyword>
<keyword evidence="5" id="KW-0732">Signal</keyword>
<dbReference type="FunCoup" id="A0A6J1WAB4">
    <property type="interactions" value="7"/>
</dbReference>
<dbReference type="PANTHER" id="PTHR24252:SF7">
    <property type="entry name" value="HYALIN"/>
    <property type="match status" value="1"/>
</dbReference>
<dbReference type="OrthoDB" id="546450at2759"/>
<dbReference type="AlphaFoldDB" id="A0A6J1WAB4"/>
<dbReference type="CDD" id="cd00190">
    <property type="entry name" value="Tryp_SPc"/>
    <property type="match status" value="1"/>
</dbReference>
<sequence length="395" mass="44248">MFIFILKLFSMVAAIQILEATEEKVSRLKRQNEGWDWSYVDSLASTPYVNNERQIATESTTTPKPSTTTTPTTSSPEPCLEPPSVQPNFAAVGRRISITKCYEYIWQLKDRVDGIEKDRRCAQYRSKFWGNRFVIGGRVTEPGEFPHMGAIGWRSVTDTWLFNCGSTLISPKFVLTAGHCTKASPRDSRIADVVPKIIRFGVKNVINIEDSMDINISRIIPHPQYKPPKQYFDIALMELEKVVTFSKVIQPACLWSKDDESFGSKATVTGWGVYRNGNRNTSDELQAGEVNIIDSHNCDEFLRSSSNRHWVGIKDHQLCAGKLEGGVDACQGDSGGPLQVKIPLPEPYSNREGTMHYVVGITSFGVGCALPNLPGVYTRVSSFIDWIENIVWVNQ</sequence>
<dbReference type="GO" id="GO:0006508">
    <property type="term" value="P:proteolysis"/>
    <property type="evidence" value="ECO:0007669"/>
    <property type="project" value="UniProtKB-KW"/>
</dbReference>
<organism evidence="7 8">
    <name type="scientific">Galleria mellonella</name>
    <name type="common">Greater wax moth</name>
    <dbReference type="NCBI Taxonomy" id="7137"/>
    <lineage>
        <taxon>Eukaryota</taxon>
        <taxon>Metazoa</taxon>
        <taxon>Ecdysozoa</taxon>
        <taxon>Arthropoda</taxon>
        <taxon>Hexapoda</taxon>
        <taxon>Insecta</taxon>
        <taxon>Pterygota</taxon>
        <taxon>Neoptera</taxon>
        <taxon>Endopterygota</taxon>
        <taxon>Lepidoptera</taxon>
        <taxon>Glossata</taxon>
        <taxon>Ditrysia</taxon>
        <taxon>Pyraloidea</taxon>
        <taxon>Pyralidae</taxon>
        <taxon>Galleriinae</taxon>
        <taxon>Galleria</taxon>
    </lineage>
</organism>
<feature type="domain" description="Peptidase S1" evidence="6">
    <location>
        <begin position="134"/>
        <end position="392"/>
    </location>
</feature>
<dbReference type="RefSeq" id="XP_026750049.1">
    <property type="nucleotide sequence ID" value="XM_026894248.3"/>
</dbReference>
<dbReference type="SMART" id="SM00020">
    <property type="entry name" value="Tryp_SPc"/>
    <property type="match status" value="1"/>
</dbReference>
<accession>A0A6J1WAB4</accession>
<evidence type="ECO:0000256" key="1">
    <source>
        <dbReference type="ARBA" id="ARBA00023157"/>
    </source>
</evidence>
<keyword evidence="1" id="KW-1015">Disulfide bond</keyword>
<dbReference type="InterPro" id="IPR043504">
    <property type="entry name" value="Peptidase_S1_PA_chymotrypsin"/>
</dbReference>